<dbReference type="Gramene" id="KCW75371">
    <property type="protein sequence ID" value="KCW75371"/>
    <property type="gene ID" value="EUGRSUZ_E04119"/>
</dbReference>
<dbReference type="STRING" id="71139.A0A059CB22"/>
<sequence length="101" mass="11694">MERIHLFDLVEPMQCLFIKIVKLRGLAHDGSSYVKIGMWTHYVRSKSAIHWLGEPTHSPGWHQFFALSRNKPSRGSFKLKIFVWDSLSRAFLSGVCFDLSN</sequence>
<proteinExistence type="predicted"/>
<gene>
    <name evidence="1" type="ORF">EUGRSUZ_E04119</name>
</gene>
<organism evidence="1">
    <name type="scientific">Eucalyptus grandis</name>
    <name type="common">Flooded gum</name>
    <dbReference type="NCBI Taxonomy" id="71139"/>
    <lineage>
        <taxon>Eukaryota</taxon>
        <taxon>Viridiplantae</taxon>
        <taxon>Streptophyta</taxon>
        <taxon>Embryophyta</taxon>
        <taxon>Tracheophyta</taxon>
        <taxon>Spermatophyta</taxon>
        <taxon>Magnoliopsida</taxon>
        <taxon>eudicotyledons</taxon>
        <taxon>Gunneridae</taxon>
        <taxon>Pentapetalae</taxon>
        <taxon>rosids</taxon>
        <taxon>malvids</taxon>
        <taxon>Myrtales</taxon>
        <taxon>Myrtaceae</taxon>
        <taxon>Myrtoideae</taxon>
        <taxon>Eucalypteae</taxon>
        <taxon>Eucalyptus</taxon>
    </lineage>
</organism>
<evidence type="ECO:0000313" key="1">
    <source>
        <dbReference type="EMBL" id="KCW75371.1"/>
    </source>
</evidence>
<protein>
    <recommendedName>
        <fullName evidence="2">C2 domain-containing protein</fullName>
    </recommendedName>
</protein>
<name>A0A059CB22_EUCGR</name>
<evidence type="ECO:0008006" key="2">
    <source>
        <dbReference type="Google" id="ProtNLM"/>
    </source>
</evidence>
<dbReference type="InterPro" id="IPR035892">
    <property type="entry name" value="C2_domain_sf"/>
</dbReference>
<accession>A0A059CB22</accession>
<dbReference type="SUPFAM" id="SSF49562">
    <property type="entry name" value="C2 domain (Calcium/lipid-binding domain, CaLB)"/>
    <property type="match status" value="1"/>
</dbReference>
<reference evidence="1" key="1">
    <citation type="submission" date="2013-07" db="EMBL/GenBank/DDBJ databases">
        <title>The genome of Eucalyptus grandis.</title>
        <authorList>
            <person name="Schmutz J."/>
            <person name="Hayes R."/>
            <person name="Myburg A."/>
            <person name="Tuskan G."/>
            <person name="Grattapaglia D."/>
            <person name="Rokhsar D.S."/>
        </authorList>
    </citation>
    <scope>NUCLEOTIDE SEQUENCE</scope>
    <source>
        <tissue evidence="1">Leaf extractions</tissue>
    </source>
</reference>
<dbReference type="InParanoid" id="A0A059CB22"/>
<dbReference type="EMBL" id="KK198757">
    <property type="protein sequence ID" value="KCW75371.1"/>
    <property type="molecule type" value="Genomic_DNA"/>
</dbReference>
<dbReference type="AlphaFoldDB" id="A0A059CB22"/>